<dbReference type="InterPro" id="IPR051057">
    <property type="entry name" value="PI-PLC_domain"/>
</dbReference>
<evidence type="ECO:0000256" key="2">
    <source>
        <dbReference type="SAM" id="SignalP"/>
    </source>
</evidence>
<organism evidence="3 4">
    <name type="scientific">Parendozoicomonas haliclonae</name>
    <dbReference type="NCBI Taxonomy" id="1960125"/>
    <lineage>
        <taxon>Bacteria</taxon>
        <taxon>Pseudomonadati</taxon>
        <taxon>Pseudomonadota</taxon>
        <taxon>Gammaproteobacteria</taxon>
        <taxon>Oceanospirillales</taxon>
        <taxon>Endozoicomonadaceae</taxon>
        <taxon>Parendozoicomonas</taxon>
    </lineage>
</organism>
<protein>
    <submittedName>
        <fullName evidence="3">Uncharacterized protein</fullName>
    </submittedName>
</protein>
<dbReference type="Gene3D" id="3.20.20.190">
    <property type="entry name" value="Phosphatidylinositol (PI) phosphodiesterase"/>
    <property type="match status" value="1"/>
</dbReference>
<evidence type="ECO:0000256" key="1">
    <source>
        <dbReference type="SAM" id="MobiDB-lite"/>
    </source>
</evidence>
<dbReference type="GO" id="GO:0008081">
    <property type="term" value="F:phosphoric diester hydrolase activity"/>
    <property type="evidence" value="ECO:0007669"/>
    <property type="project" value="InterPro"/>
</dbReference>
<keyword evidence="4" id="KW-1185">Reference proteome</keyword>
<feature type="signal peptide" evidence="2">
    <location>
        <begin position="1"/>
        <end position="19"/>
    </location>
</feature>
<dbReference type="RefSeq" id="WP_087108552.1">
    <property type="nucleotide sequence ID" value="NZ_CBCSCN010000008.1"/>
</dbReference>
<feature type="region of interest" description="Disordered" evidence="1">
    <location>
        <begin position="458"/>
        <end position="563"/>
    </location>
</feature>
<dbReference type="Pfam" id="PF26146">
    <property type="entry name" value="PI-PLC_X"/>
    <property type="match status" value="1"/>
</dbReference>
<reference evidence="3 4" key="1">
    <citation type="submission" date="2017-03" db="EMBL/GenBank/DDBJ databases">
        <authorList>
            <person name="Afonso C.L."/>
            <person name="Miller P.J."/>
            <person name="Scott M.A."/>
            <person name="Spackman E."/>
            <person name="Goraichik I."/>
            <person name="Dimitrov K.M."/>
            <person name="Suarez D.L."/>
            <person name="Swayne D.E."/>
        </authorList>
    </citation>
    <scope>NUCLEOTIDE SEQUENCE [LARGE SCALE GENOMIC DNA]</scope>
    <source>
        <strain evidence="3">SB41UT1</strain>
    </source>
</reference>
<evidence type="ECO:0000313" key="3">
    <source>
        <dbReference type="EMBL" id="SMA43156.1"/>
    </source>
</evidence>
<evidence type="ECO:0000313" key="4">
    <source>
        <dbReference type="Proteomes" id="UP000196573"/>
    </source>
</evidence>
<name>A0A1X7AI40_9GAMM</name>
<gene>
    <name evidence="3" type="ORF">EHSB41UT_01564</name>
</gene>
<dbReference type="GO" id="GO:0006629">
    <property type="term" value="P:lipid metabolic process"/>
    <property type="evidence" value="ECO:0007669"/>
    <property type="project" value="InterPro"/>
</dbReference>
<dbReference type="SUPFAM" id="SSF51695">
    <property type="entry name" value="PLC-like phosphodiesterases"/>
    <property type="match status" value="1"/>
</dbReference>
<dbReference type="EMBL" id="FWPT01000003">
    <property type="protein sequence ID" value="SMA43156.1"/>
    <property type="molecule type" value="Genomic_DNA"/>
</dbReference>
<dbReference type="Proteomes" id="UP000196573">
    <property type="component" value="Unassembled WGS sequence"/>
</dbReference>
<accession>A0A1X7AI40</accession>
<dbReference type="OrthoDB" id="7191982at2"/>
<dbReference type="PANTHER" id="PTHR13593">
    <property type="match status" value="1"/>
</dbReference>
<dbReference type="PANTHER" id="PTHR13593:SF113">
    <property type="entry name" value="SI:DKEY-266F7.9"/>
    <property type="match status" value="1"/>
</dbReference>
<feature type="compositionally biased region" description="Acidic residues" evidence="1">
    <location>
        <begin position="539"/>
        <end position="563"/>
    </location>
</feature>
<feature type="compositionally biased region" description="Acidic residues" evidence="1">
    <location>
        <begin position="501"/>
        <end position="510"/>
    </location>
</feature>
<keyword evidence="2" id="KW-0732">Signal</keyword>
<sequence>MFKSGLYLLILLFATPSFAARDGQYCLDNKLLRVVGAVLHNVSVGVKIYNGKGEPVLTAPEGGPLHFNWTAATSCYPAEKNGQLELFYRDSEGEWAKMRTYRTDWLDGIDVIFHKEKKWVAGEGYGINLKFTRDAEQDINPERWMTELFARQSDLHFRDLCLIGSHITGSYGQGKKSLFIPKGAPAGFIPFQQWVKKQKTFFERPKTYVLRQWAQTQDLTVEEQLQAGVRFLDMQLTPTFSPYAEDDYLSTFGMSGARLSAMLADINAFLNTNPDELLVLRVNLVTPKALYFSDLYELLENTLQKERLISPDQGVDFSIAEILETQARIIVIADSLGEAPAWLWNSKDNLEILAGKAPTPLNETRLRRLDITGNLPDQPGKLNLAPVYLEPAPEDYSTLPHKVNSRYALNRTLLHTSGLTRYVANALRSQGLPLNLVNLEFAGESDVLDVCLAEMKRPRLPGKPKAKPQPPPVEPEVTPEPAPEPAPEPESSLQPNPTEEPVAEPLEEPVSESREPGQENPEPEQSESQPEENAPASTDADEPQSPDVPEEDNLTDTDSDNDI</sequence>
<dbReference type="AlphaFoldDB" id="A0A1X7AI40"/>
<proteinExistence type="predicted"/>
<feature type="compositionally biased region" description="Pro residues" evidence="1">
    <location>
        <begin position="467"/>
        <end position="488"/>
    </location>
</feature>
<feature type="chain" id="PRO_5013185778" evidence="2">
    <location>
        <begin position="20"/>
        <end position="563"/>
    </location>
</feature>
<dbReference type="InterPro" id="IPR017946">
    <property type="entry name" value="PLC-like_Pdiesterase_TIM-brl"/>
</dbReference>